<organism evidence="2 3">
    <name type="scientific">Caerostris extrusa</name>
    <name type="common">Bark spider</name>
    <name type="synonym">Caerostris bankana</name>
    <dbReference type="NCBI Taxonomy" id="172846"/>
    <lineage>
        <taxon>Eukaryota</taxon>
        <taxon>Metazoa</taxon>
        <taxon>Ecdysozoa</taxon>
        <taxon>Arthropoda</taxon>
        <taxon>Chelicerata</taxon>
        <taxon>Arachnida</taxon>
        <taxon>Araneae</taxon>
        <taxon>Araneomorphae</taxon>
        <taxon>Entelegynae</taxon>
        <taxon>Araneoidea</taxon>
        <taxon>Araneidae</taxon>
        <taxon>Caerostris</taxon>
    </lineage>
</organism>
<keyword evidence="3" id="KW-1185">Reference proteome</keyword>
<dbReference type="EMBL" id="BPLR01005576">
    <property type="protein sequence ID" value="GIY03428.1"/>
    <property type="molecule type" value="Genomic_DNA"/>
</dbReference>
<gene>
    <name evidence="2" type="ORF">CEXT_77961</name>
</gene>
<proteinExistence type="predicted"/>
<keyword evidence="1" id="KW-0472">Membrane</keyword>
<keyword evidence="1" id="KW-1133">Transmembrane helix</keyword>
<feature type="transmembrane region" description="Helical" evidence="1">
    <location>
        <begin position="168"/>
        <end position="188"/>
    </location>
</feature>
<protein>
    <submittedName>
        <fullName evidence="2">Uncharacterized protein</fullName>
    </submittedName>
</protein>
<name>A0AAV4Q0F9_CAEEX</name>
<sequence length="196" mass="22058">MGIHAITIACDTSADFSIVEVSEFKGANQEDELAECATSRAGGRQVSRRKTGKSDFHATTSCRKYHSKVLLMLTFSTPVIRHLFFKIFQEMGVHAHNRSLGHFSSFPVLANSRNSRALIRRVKHRVCKLPGSGRQVSRRKTGKSFPCDHFLQEILLKGSFNADSEVPFSFLSVLTLLALSSFFFFSVMQKIFMLTF</sequence>
<accession>A0AAV4Q0F9</accession>
<dbReference type="Proteomes" id="UP001054945">
    <property type="component" value="Unassembled WGS sequence"/>
</dbReference>
<keyword evidence="1" id="KW-0812">Transmembrane</keyword>
<comment type="caution">
    <text evidence="2">The sequence shown here is derived from an EMBL/GenBank/DDBJ whole genome shotgun (WGS) entry which is preliminary data.</text>
</comment>
<evidence type="ECO:0000313" key="3">
    <source>
        <dbReference type="Proteomes" id="UP001054945"/>
    </source>
</evidence>
<evidence type="ECO:0000313" key="2">
    <source>
        <dbReference type="EMBL" id="GIY03428.1"/>
    </source>
</evidence>
<dbReference type="AlphaFoldDB" id="A0AAV4Q0F9"/>
<evidence type="ECO:0000256" key="1">
    <source>
        <dbReference type="SAM" id="Phobius"/>
    </source>
</evidence>
<reference evidence="2 3" key="1">
    <citation type="submission" date="2021-06" db="EMBL/GenBank/DDBJ databases">
        <title>Caerostris extrusa draft genome.</title>
        <authorList>
            <person name="Kono N."/>
            <person name="Arakawa K."/>
        </authorList>
    </citation>
    <scope>NUCLEOTIDE SEQUENCE [LARGE SCALE GENOMIC DNA]</scope>
</reference>